<comment type="caution">
    <text evidence="3">The sequence shown here is derived from an EMBL/GenBank/DDBJ whole genome shotgun (WGS) entry which is preliminary data.</text>
</comment>
<feature type="domain" description="DZANK-type" evidence="1">
    <location>
        <begin position="98"/>
        <end position="156"/>
    </location>
</feature>
<dbReference type="Proteomes" id="UP001652394">
    <property type="component" value="Unassembled WGS sequence"/>
</dbReference>
<keyword evidence="4" id="KW-1185">Reference proteome</keyword>
<sequence length="216" mass="23537">MAFLNDLDKKISMLGQGALQKTKEATDSVKISANLRGLESQKKEAFEQLGRAYYEFCAEQEQDIIPAGTEVAAKIHELDIQAEELKEQLRKIKGTIFCPNCNAEIPEDSKFCNVCGAKIELPEQTAETPEQAPSGRVCSSCGALLEEGQVFCVNCGAKVEEEAMPAAEEEAQAEVYTEAQPYEQAQEEVQKSVCPNCGKELKEGQKFCTGCGTPIG</sequence>
<dbReference type="InterPro" id="IPR025874">
    <property type="entry name" value="DZR"/>
</dbReference>
<accession>A0ABT2TBK7</accession>
<dbReference type="PANTHER" id="PTHR40038:SF1">
    <property type="entry name" value="MEMBRANE-ASSOCIATED PROTEIN TCAA"/>
    <property type="match status" value="1"/>
</dbReference>
<protein>
    <submittedName>
        <fullName evidence="3">Zinc ribbon domain-containing protein</fullName>
    </submittedName>
</protein>
<proteinExistence type="predicted"/>
<evidence type="ECO:0000313" key="4">
    <source>
        <dbReference type="Proteomes" id="UP001652394"/>
    </source>
</evidence>
<reference evidence="3 4" key="1">
    <citation type="journal article" date="2021" name="ISME Commun">
        <title>Automated analysis of genomic sequences facilitates high-throughput and comprehensive description of bacteria.</title>
        <authorList>
            <person name="Hitch T.C.A."/>
        </authorList>
    </citation>
    <scope>NUCLEOTIDE SEQUENCE [LARGE SCALE GENOMIC DNA]</scope>
    <source>
        <strain evidence="3 4">H2_18</strain>
    </source>
</reference>
<evidence type="ECO:0000259" key="1">
    <source>
        <dbReference type="Pfam" id="PF12773"/>
    </source>
</evidence>
<feature type="domain" description="Zinc-ribbon" evidence="2">
    <location>
        <begin position="194"/>
        <end position="215"/>
    </location>
</feature>
<dbReference type="InterPro" id="IPR026870">
    <property type="entry name" value="Zinc_ribbon_dom"/>
</dbReference>
<dbReference type="Pfam" id="PF13240">
    <property type="entry name" value="Zn_Ribbon_1"/>
    <property type="match status" value="1"/>
</dbReference>
<evidence type="ECO:0000313" key="3">
    <source>
        <dbReference type="EMBL" id="MCU6747660.1"/>
    </source>
</evidence>
<dbReference type="Pfam" id="PF12773">
    <property type="entry name" value="DZR"/>
    <property type="match status" value="1"/>
</dbReference>
<evidence type="ECO:0000259" key="2">
    <source>
        <dbReference type="Pfam" id="PF13240"/>
    </source>
</evidence>
<dbReference type="RefSeq" id="WP_059068010.1">
    <property type="nucleotide sequence ID" value="NZ_JAOQJX010000011.1"/>
</dbReference>
<organism evidence="3 4">
    <name type="scientific">Faecalicatena acetigenes</name>
    <dbReference type="NCBI Taxonomy" id="2981790"/>
    <lineage>
        <taxon>Bacteria</taxon>
        <taxon>Bacillati</taxon>
        <taxon>Bacillota</taxon>
        <taxon>Clostridia</taxon>
        <taxon>Lachnospirales</taxon>
        <taxon>Lachnospiraceae</taxon>
        <taxon>Faecalicatena</taxon>
    </lineage>
</organism>
<gene>
    <name evidence="3" type="ORF">OCV51_08325</name>
</gene>
<name>A0ABT2TBK7_9FIRM</name>
<dbReference type="EMBL" id="JAOQJX010000011">
    <property type="protein sequence ID" value="MCU6747660.1"/>
    <property type="molecule type" value="Genomic_DNA"/>
</dbReference>
<dbReference type="PANTHER" id="PTHR40038">
    <property type="entry name" value="MEMBRANE-ASSOCIATED PROTEIN TCAA"/>
    <property type="match status" value="1"/>
</dbReference>